<proteinExistence type="inferred from homology"/>
<keyword evidence="4 8" id="KW-1003">Cell membrane</keyword>
<feature type="transmembrane region" description="Helical" evidence="8">
    <location>
        <begin position="435"/>
        <end position="456"/>
    </location>
</feature>
<dbReference type="Proteomes" id="UP001431199">
    <property type="component" value="Unassembled WGS sequence"/>
</dbReference>
<keyword evidence="7 8" id="KW-0472">Membrane</keyword>
<sequence>MLMKGFAKTLGDVLSTIDGIVWGPIMLCLLVGTGVILTIRTRGLGWRNLGYALKSTLSKEARTKSRGSGDISPFSALTTALAATIGTGNIVGVATAMVSGGPGALVWMWLSAAFGITSKFSECMLAIKYREVNANGEMSGGPMYTMKKAFKNKKIGAVLGWVFALFAVIASFGIGNLTQANSISESLKSTWNIPTNVVGVILTILALIIIVGGIKSISKVSQVVVPAMAIFYVIAGLVVIIINIENVPAGLTAVFQSAIGIQPLAGGVAGTITASMMNAMRFGVARGVFSNEAGMGSAAITAAAATTDNHVRQGYINMTGTFYDTIVVCTITGLCIASSGVLGTTDASGELVSGAALTIAAFSTALGKWGAYLVTIGIALFAFSTILGWEYHGEKAFEYILGTHKYNMIYRILFSLIAYIGATTTLQIVWDFSDIANALMAIPNLICLLALSGEIAKDMIEFQKVIKAEKNK</sequence>
<dbReference type="NCBIfam" id="TIGR00835">
    <property type="entry name" value="agcS"/>
    <property type="match status" value="1"/>
</dbReference>
<evidence type="ECO:0000256" key="1">
    <source>
        <dbReference type="ARBA" id="ARBA00004651"/>
    </source>
</evidence>
<feature type="transmembrane region" description="Helical" evidence="8">
    <location>
        <begin position="369"/>
        <end position="389"/>
    </location>
</feature>
<evidence type="ECO:0000256" key="2">
    <source>
        <dbReference type="ARBA" id="ARBA00009261"/>
    </source>
</evidence>
<organism evidence="9 10">
    <name type="scientific">Eubacterium album</name>
    <dbReference type="NCBI Taxonomy" id="2978477"/>
    <lineage>
        <taxon>Bacteria</taxon>
        <taxon>Bacillati</taxon>
        <taxon>Bacillota</taxon>
        <taxon>Clostridia</taxon>
        <taxon>Eubacteriales</taxon>
        <taxon>Eubacteriaceae</taxon>
        <taxon>Eubacterium</taxon>
    </lineage>
</organism>
<evidence type="ECO:0000256" key="6">
    <source>
        <dbReference type="ARBA" id="ARBA00022989"/>
    </source>
</evidence>
<comment type="subcellular location">
    <subcellularLocation>
        <location evidence="1 8">Cell membrane</location>
        <topology evidence="1 8">Multi-pass membrane protein</topology>
    </subcellularLocation>
</comment>
<feature type="transmembrane region" description="Helical" evidence="8">
    <location>
        <begin position="322"/>
        <end position="342"/>
    </location>
</feature>
<evidence type="ECO:0000313" key="10">
    <source>
        <dbReference type="Proteomes" id="UP001431199"/>
    </source>
</evidence>
<evidence type="ECO:0000256" key="7">
    <source>
        <dbReference type="ARBA" id="ARBA00023136"/>
    </source>
</evidence>
<feature type="transmembrane region" description="Helical" evidence="8">
    <location>
        <begin position="223"/>
        <end position="244"/>
    </location>
</feature>
<protein>
    <submittedName>
        <fullName evidence="9">Sodium:alanine symporter family protein</fullName>
    </submittedName>
</protein>
<comment type="caution">
    <text evidence="9">The sequence shown here is derived from an EMBL/GenBank/DDBJ whole genome shotgun (WGS) entry which is preliminary data.</text>
</comment>
<dbReference type="EMBL" id="JAODBU010000003">
    <property type="protein sequence ID" value="MCT7398311.1"/>
    <property type="molecule type" value="Genomic_DNA"/>
</dbReference>
<dbReference type="Gene3D" id="1.20.1740.10">
    <property type="entry name" value="Amino acid/polyamine transporter I"/>
    <property type="match status" value="1"/>
</dbReference>
<dbReference type="PRINTS" id="PR00175">
    <property type="entry name" value="NAALASMPORT"/>
</dbReference>
<reference evidence="9" key="1">
    <citation type="submission" date="2022-09" db="EMBL/GenBank/DDBJ databases">
        <title>Eubacterium sp. LFL-14 isolated from human feces.</title>
        <authorList>
            <person name="Liu F."/>
        </authorList>
    </citation>
    <scope>NUCLEOTIDE SEQUENCE</scope>
    <source>
        <strain evidence="9">LFL-14</strain>
    </source>
</reference>
<comment type="similarity">
    <text evidence="2 8">Belongs to the alanine or glycine:cation symporter (AGCS) (TC 2.A.25) family.</text>
</comment>
<name>A0ABT2M099_9FIRM</name>
<feature type="transmembrane region" description="Helical" evidence="8">
    <location>
        <begin position="409"/>
        <end position="429"/>
    </location>
</feature>
<keyword evidence="3 8" id="KW-0813">Transport</keyword>
<dbReference type="InterPro" id="IPR001463">
    <property type="entry name" value="Na/Ala_symport"/>
</dbReference>
<feature type="transmembrane region" description="Helical" evidence="8">
    <location>
        <begin position="193"/>
        <end position="211"/>
    </location>
</feature>
<dbReference type="PANTHER" id="PTHR30330">
    <property type="entry name" value="AGSS FAMILY TRANSPORTER, SODIUM-ALANINE"/>
    <property type="match status" value="1"/>
</dbReference>
<dbReference type="PANTHER" id="PTHR30330:SF3">
    <property type="entry name" value="TRANSCRIPTIONAL REGULATOR, LRP FAMILY"/>
    <property type="match status" value="1"/>
</dbReference>
<keyword evidence="6 8" id="KW-1133">Transmembrane helix</keyword>
<evidence type="ECO:0000256" key="4">
    <source>
        <dbReference type="ARBA" id="ARBA00022475"/>
    </source>
</evidence>
<feature type="transmembrane region" description="Helical" evidence="8">
    <location>
        <begin position="250"/>
        <end position="272"/>
    </location>
</feature>
<gene>
    <name evidence="9" type="ORF">N5B56_04300</name>
</gene>
<evidence type="ECO:0000256" key="8">
    <source>
        <dbReference type="RuleBase" id="RU363064"/>
    </source>
</evidence>
<evidence type="ECO:0000313" key="9">
    <source>
        <dbReference type="EMBL" id="MCT7398311.1"/>
    </source>
</evidence>
<feature type="transmembrane region" description="Helical" evidence="8">
    <location>
        <begin position="20"/>
        <end position="39"/>
    </location>
</feature>
<keyword evidence="10" id="KW-1185">Reference proteome</keyword>
<feature type="transmembrane region" description="Helical" evidence="8">
    <location>
        <begin position="104"/>
        <end position="121"/>
    </location>
</feature>
<dbReference type="Pfam" id="PF01235">
    <property type="entry name" value="Na_Ala_symp"/>
    <property type="match status" value="1"/>
</dbReference>
<feature type="transmembrane region" description="Helical" evidence="8">
    <location>
        <begin position="74"/>
        <end position="98"/>
    </location>
</feature>
<keyword evidence="8" id="KW-0769">Symport</keyword>
<accession>A0ABT2M099</accession>
<keyword evidence="5 8" id="KW-0812">Transmembrane</keyword>
<evidence type="ECO:0000256" key="5">
    <source>
        <dbReference type="ARBA" id="ARBA00022692"/>
    </source>
</evidence>
<feature type="transmembrane region" description="Helical" evidence="8">
    <location>
        <begin position="155"/>
        <end position="173"/>
    </location>
</feature>
<evidence type="ECO:0000256" key="3">
    <source>
        <dbReference type="ARBA" id="ARBA00022448"/>
    </source>
</evidence>